<dbReference type="GO" id="GO:0043041">
    <property type="term" value="P:amino acid activation for nonribosomal peptide biosynthetic process"/>
    <property type="evidence" value="ECO:0007669"/>
    <property type="project" value="TreeGrafter"/>
</dbReference>
<dbReference type="InterPro" id="IPR020806">
    <property type="entry name" value="PKS_PP-bd"/>
</dbReference>
<dbReference type="GO" id="GO:0072330">
    <property type="term" value="P:monocarboxylic acid biosynthetic process"/>
    <property type="evidence" value="ECO:0007669"/>
    <property type="project" value="UniProtKB-ARBA"/>
</dbReference>
<dbReference type="Gene3D" id="2.30.38.10">
    <property type="entry name" value="Luciferase, Domain 3"/>
    <property type="match status" value="1"/>
</dbReference>
<dbReference type="InterPro" id="IPR045851">
    <property type="entry name" value="AMP-bd_C_sf"/>
</dbReference>
<dbReference type="FunFam" id="1.10.1200.10:FF:000016">
    <property type="entry name" value="Non-ribosomal peptide synthase"/>
    <property type="match status" value="1"/>
</dbReference>
<dbReference type="PROSITE" id="PS50075">
    <property type="entry name" value="CARRIER"/>
    <property type="match status" value="1"/>
</dbReference>
<evidence type="ECO:0000256" key="1">
    <source>
        <dbReference type="ARBA" id="ARBA00001957"/>
    </source>
</evidence>
<reference evidence="7" key="2">
    <citation type="submission" date="2024-07" db="EMBL/GenBank/DDBJ databases">
        <title>Streptomyces haneummycinica sp. nov., a new antibiotic-producing actinobacterium isolated from marine sediment.</title>
        <authorList>
            <person name="Uemura M."/>
            <person name="Hamada M."/>
            <person name="Hirano S."/>
            <person name="Kobayashi K."/>
            <person name="Ohshiro T."/>
            <person name="Kobayashi T."/>
            <person name="Terahara T."/>
        </authorList>
    </citation>
    <scope>NUCLEOTIDE SEQUENCE</scope>
    <source>
        <strain evidence="7">KM77-8</strain>
    </source>
</reference>
<comment type="cofactor">
    <cofactor evidence="1">
        <name>pantetheine 4'-phosphate</name>
        <dbReference type="ChEBI" id="CHEBI:47942"/>
    </cofactor>
</comment>
<dbReference type="GO" id="GO:0005737">
    <property type="term" value="C:cytoplasm"/>
    <property type="evidence" value="ECO:0007669"/>
    <property type="project" value="TreeGrafter"/>
</dbReference>
<dbReference type="Gene3D" id="1.10.1200.10">
    <property type="entry name" value="ACP-like"/>
    <property type="match status" value="1"/>
</dbReference>
<name>A0AAT9HLW9_9ACTN</name>
<organism evidence="7">
    <name type="scientific">Streptomyces haneummycinicus</name>
    <dbReference type="NCBI Taxonomy" id="3074435"/>
    <lineage>
        <taxon>Bacteria</taxon>
        <taxon>Bacillati</taxon>
        <taxon>Actinomycetota</taxon>
        <taxon>Actinomycetes</taxon>
        <taxon>Kitasatosporales</taxon>
        <taxon>Streptomycetaceae</taxon>
        <taxon>Streptomyces</taxon>
    </lineage>
</organism>
<dbReference type="Pfam" id="PF00550">
    <property type="entry name" value="PP-binding"/>
    <property type="match status" value="1"/>
</dbReference>
<accession>A0AAT9HLW9</accession>
<protein>
    <recommendedName>
        <fullName evidence="6">Carrier domain-containing protein</fullName>
    </recommendedName>
</protein>
<evidence type="ECO:0000256" key="3">
    <source>
        <dbReference type="ARBA" id="ARBA00022450"/>
    </source>
</evidence>
<feature type="domain" description="Carrier" evidence="6">
    <location>
        <begin position="132"/>
        <end position="207"/>
    </location>
</feature>
<dbReference type="Gene3D" id="3.30.300.30">
    <property type="match status" value="1"/>
</dbReference>
<evidence type="ECO:0000256" key="2">
    <source>
        <dbReference type="ARBA" id="ARBA00006432"/>
    </source>
</evidence>
<dbReference type="PANTHER" id="PTHR45527">
    <property type="entry name" value="NONRIBOSOMAL PEPTIDE SYNTHETASE"/>
    <property type="match status" value="1"/>
</dbReference>
<feature type="region of interest" description="Disordered" evidence="5">
    <location>
        <begin position="202"/>
        <end position="223"/>
    </location>
</feature>
<evidence type="ECO:0000256" key="4">
    <source>
        <dbReference type="ARBA" id="ARBA00022553"/>
    </source>
</evidence>
<dbReference type="InterPro" id="IPR009081">
    <property type="entry name" value="PP-bd_ACP"/>
</dbReference>
<evidence type="ECO:0000259" key="6">
    <source>
        <dbReference type="PROSITE" id="PS50075"/>
    </source>
</evidence>
<keyword evidence="4" id="KW-0597">Phosphoprotein</keyword>
<reference evidence="7" key="1">
    <citation type="submission" date="2024-06" db="EMBL/GenBank/DDBJ databases">
        <authorList>
            <consortium name="consrtm"/>
            <person name="Uemura M."/>
            <person name="Terahara T."/>
        </authorList>
    </citation>
    <scope>NUCLEOTIDE SEQUENCE</scope>
    <source>
        <strain evidence="7">KM77-8</strain>
    </source>
</reference>
<evidence type="ECO:0000313" key="7">
    <source>
        <dbReference type="EMBL" id="BFO18433.1"/>
    </source>
</evidence>
<dbReference type="SMART" id="SM00823">
    <property type="entry name" value="PKS_PP"/>
    <property type="match status" value="1"/>
</dbReference>
<keyword evidence="3" id="KW-0596">Phosphopantetheine</keyword>
<dbReference type="GO" id="GO:0031177">
    <property type="term" value="F:phosphopantetheine binding"/>
    <property type="evidence" value="ECO:0007669"/>
    <property type="project" value="InterPro"/>
</dbReference>
<dbReference type="SUPFAM" id="SSF56801">
    <property type="entry name" value="Acetyl-CoA synthetase-like"/>
    <property type="match status" value="1"/>
</dbReference>
<comment type="similarity">
    <text evidence="2">Belongs to the ATP-dependent AMP-binding enzyme family.</text>
</comment>
<dbReference type="Pfam" id="PF13193">
    <property type="entry name" value="AMP-binding_C"/>
    <property type="match status" value="1"/>
</dbReference>
<gene>
    <name evidence="7" type="ORF">SHKM778_48210</name>
</gene>
<dbReference type="GO" id="GO:0017000">
    <property type="term" value="P:antibiotic biosynthetic process"/>
    <property type="evidence" value="ECO:0007669"/>
    <property type="project" value="UniProtKB-ARBA"/>
</dbReference>
<dbReference type="AlphaFoldDB" id="A0AAT9HLW9"/>
<dbReference type="EMBL" id="AP035768">
    <property type="protein sequence ID" value="BFO18433.1"/>
    <property type="molecule type" value="Genomic_DNA"/>
</dbReference>
<dbReference type="SUPFAM" id="SSF47336">
    <property type="entry name" value="ACP-like"/>
    <property type="match status" value="1"/>
</dbReference>
<evidence type="ECO:0000256" key="5">
    <source>
        <dbReference type="SAM" id="MobiDB-lite"/>
    </source>
</evidence>
<dbReference type="InterPro" id="IPR025110">
    <property type="entry name" value="AMP-bd_C"/>
</dbReference>
<dbReference type="GO" id="GO:0044550">
    <property type="term" value="P:secondary metabolite biosynthetic process"/>
    <property type="evidence" value="ECO:0007669"/>
    <property type="project" value="TreeGrafter"/>
</dbReference>
<dbReference type="PANTHER" id="PTHR45527:SF1">
    <property type="entry name" value="FATTY ACID SYNTHASE"/>
    <property type="match status" value="1"/>
</dbReference>
<sequence>MYRTGDLVRYDAQGRLEFVGRRDRQVKVRGHRVELGEVEAALASLPEVAGAAVVLRDDLPAGPGLAAYAVPAVGVSPAVEGPALRERLRALLPGHMVPAVVVLLDALPVGPHGKVDHGALPRPQLTAAAPETPECPLERDVARIWTRVLGGRHIAPADNFFDLGGDSLAVGRVLNRCRERFGVRLRTRALFENPTLHGFAAAVRHETERLSPPPSNEGIPPRD</sequence>
<proteinExistence type="inferred from homology"/>
<dbReference type="InterPro" id="IPR036736">
    <property type="entry name" value="ACP-like_sf"/>
</dbReference>